<evidence type="ECO:0000313" key="1">
    <source>
        <dbReference type="EMBL" id="KAK3343639.1"/>
    </source>
</evidence>
<sequence>MGSELCTAVEKEYSLAYLHHVLGTNTFADRAEMVIYNALLAMLFRLEGRTAGFLARHKC</sequence>
<reference evidence="1" key="2">
    <citation type="submission" date="2023-06" db="EMBL/GenBank/DDBJ databases">
        <authorList>
            <consortium name="Lawrence Berkeley National Laboratory"/>
            <person name="Haridas S."/>
            <person name="Hensen N."/>
            <person name="Bonometti L."/>
            <person name="Westerberg I."/>
            <person name="Brannstrom I.O."/>
            <person name="Guillou S."/>
            <person name="Cros-Aarteil S."/>
            <person name="Calhoun S."/>
            <person name="Kuo A."/>
            <person name="Mondo S."/>
            <person name="Pangilinan J."/>
            <person name="Riley R."/>
            <person name="Labutti K."/>
            <person name="Andreopoulos B."/>
            <person name="Lipzen A."/>
            <person name="Chen C."/>
            <person name="Yanf M."/>
            <person name="Daum C."/>
            <person name="Ng V."/>
            <person name="Clum A."/>
            <person name="Steindorff A."/>
            <person name="Ohm R."/>
            <person name="Martin F."/>
            <person name="Silar P."/>
            <person name="Natvig D."/>
            <person name="Lalanne C."/>
            <person name="Gautier V."/>
            <person name="Ament-Velasquez S.L."/>
            <person name="Kruys A."/>
            <person name="Hutchinson M.I."/>
            <person name="Powell A.J."/>
            <person name="Barry K."/>
            <person name="Miller A.N."/>
            <person name="Grigoriev I.V."/>
            <person name="Debuchy R."/>
            <person name="Gladieux P."/>
            <person name="Thoren M.H."/>
            <person name="Johannesson H."/>
        </authorList>
    </citation>
    <scope>NUCLEOTIDE SEQUENCE</scope>
    <source>
        <strain evidence="1">CBS 955.72</strain>
    </source>
</reference>
<reference evidence="1" key="1">
    <citation type="journal article" date="2023" name="Mol. Phylogenet. Evol.">
        <title>Genome-scale phylogeny and comparative genomics of the fungal order Sordariales.</title>
        <authorList>
            <person name="Hensen N."/>
            <person name="Bonometti L."/>
            <person name="Westerberg I."/>
            <person name="Brannstrom I.O."/>
            <person name="Guillou S."/>
            <person name="Cros-Aarteil S."/>
            <person name="Calhoun S."/>
            <person name="Haridas S."/>
            <person name="Kuo A."/>
            <person name="Mondo S."/>
            <person name="Pangilinan J."/>
            <person name="Riley R."/>
            <person name="LaButti K."/>
            <person name="Andreopoulos B."/>
            <person name="Lipzen A."/>
            <person name="Chen C."/>
            <person name="Yan M."/>
            <person name="Daum C."/>
            <person name="Ng V."/>
            <person name="Clum A."/>
            <person name="Steindorff A."/>
            <person name="Ohm R.A."/>
            <person name="Martin F."/>
            <person name="Silar P."/>
            <person name="Natvig D.O."/>
            <person name="Lalanne C."/>
            <person name="Gautier V."/>
            <person name="Ament-Velasquez S.L."/>
            <person name="Kruys A."/>
            <person name="Hutchinson M.I."/>
            <person name="Powell A.J."/>
            <person name="Barry K."/>
            <person name="Miller A.N."/>
            <person name="Grigoriev I.V."/>
            <person name="Debuchy R."/>
            <person name="Gladieux P."/>
            <person name="Hiltunen Thoren M."/>
            <person name="Johannesson H."/>
        </authorList>
    </citation>
    <scope>NUCLEOTIDE SEQUENCE</scope>
    <source>
        <strain evidence="1">CBS 955.72</strain>
    </source>
</reference>
<dbReference type="Proteomes" id="UP001275084">
    <property type="component" value="Unassembled WGS sequence"/>
</dbReference>
<dbReference type="AlphaFoldDB" id="A0AAJ0H899"/>
<accession>A0AAJ0H899</accession>
<organism evidence="1 2">
    <name type="scientific">Lasiosphaeria hispida</name>
    <dbReference type="NCBI Taxonomy" id="260671"/>
    <lineage>
        <taxon>Eukaryota</taxon>
        <taxon>Fungi</taxon>
        <taxon>Dikarya</taxon>
        <taxon>Ascomycota</taxon>
        <taxon>Pezizomycotina</taxon>
        <taxon>Sordariomycetes</taxon>
        <taxon>Sordariomycetidae</taxon>
        <taxon>Sordariales</taxon>
        <taxon>Lasiosphaeriaceae</taxon>
        <taxon>Lasiosphaeria</taxon>
    </lineage>
</organism>
<comment type="caution">
    <text evidence="1">The sequence shown here is derived from an EMBL/GenBank/DDBJ whole genome shotgun (WGS) entry which is preliminary data.</text>
</comment>
<keyword evidence="2" id="KW-1185">Reference proteome</keyword>
<gene>
    <name evidence="1" type="ORF">B0T25DRAFT_508592</name>
</gene>
<proteinExistence type="predicted"/>
<evidence type="ECO:0000313" key="2">
    <source>
        <dbReference type="Proteomes" id="UP001275084"/>
    </source>
</evidence>
<protein>
    <submittedName>
        <fullName evidence="1">Uncharacterized protein</fullName>
    </submittedName>
</protein>
<name>A0AAJ0H899_9PEZI</name>
<dbReference type="EMBL" id="JAUIQD010000007">
    <property type="protein sequence ID" value="KAK3343639.1"/>
    <property type="molecule type" value="Genomic_DNA"/>
</dbReference>